<gene>
    <name evidence="2" type="ORF">SAMN05660991_00377</name>
</gene>
<dbReference type="InterPro" id="IPR039422">
    <property type="entry name" value="MarR/SlyA-like"/>
</dbReference>
<dbReference type="InterPro" id="IPR036388">
    <property type="entry name" value="WH-like_DNA-bd_sf"/>
</dbReference>
<dbReference type="OrthoDB" id="3237509at2"/>
<keyword evidence="3" id="KW-1185">Reference proteome</keyword>
<dbReference type="SMART" id="SM00347">
    <property type="entry name" value="HTH_MARR"/>
    <property type="match status" value="1"/>
</dbReference>
<evidence type="ECO:0000313" key="3">
    <source>
        <dbReference type="Proteomes" id="UP000198960"/>
    </source>
</evidence>
<dbReference type="InterPro" id="IPR036390">
    <property type="entry name" value="WH_DNA-bd_sf"/>
</dbReference>
<dbReference type="STRING" id="673521.SAMN05660991_00377"/>
<dbReference type="Gene3D" id="1.10.10.10">
    <property type="entry name" value="Winged helix-like DNA-binding domain superfamily/Winged helix DNA-binding domain"/>
    <property type="match status" value="1"/>
</dbReference>
<keyword evidence="2" id="KW-0238">DNA-binding</keyword>
<dbReference type="GO" id="GO:0006950">
    <property type="term" value="P:response to stress"/>
    <property type="evidence" value="ECO:0007669"/>
    <property type="project" value="TreeGrafter"/>
</dbReference>
<dbReference type="InterPro" id="IPR000835">
    <property type="entry name" value="HTH_MarR-typ"/>
</dbReference>
<dbReference type="GO" id="GO:0003677">
    <property type="term" value="F:DNA binding"/>
    <property type="evidence" value="ECO:0007669"/>
    <property type="project" value="UniProtKB-KW"/>
</dbReference>
<dbReference type="SUPFAM" id="SSF46785">
    <property type="entry name" value="Winged helix' DNA-binding domain"/>
    <property type="match status" value="1"/>
</dbReference>
<dbReference type="Pfam" id="PF12802">
    <property type="entry name" value="MarR_2"/>
    <property type="match status" value="1"/>
</dbReference>
<dbReference type="Proteomes" id="UP000198960">
    <property type="component" value="Unassembled WGS sequence"/>
</dbReference>
<dbReference type="PANTHER" id="PTHR33164:SF104">
    <property type="entry name" value="TRANSCRIPTIONAL REGULATORY PROTEIN"/>
    <property type="match status" value="1"/>
</dbReference>
<dbReference type="PRINTS" id="PR00598">
    <property type="entry name" value="HTHMARR"/>
</dbReference>
<accession>A0A1H8PUJ1</accession>
<evidence type="ECO:0000313" key="2">
    <source>
        <dbReference type="EMBL" id="SEO45337.1"/>
    </source>
</evidence>
<dbReference type="GO" id="GO:0003700">
    <property type="term" value="F:DNA-binding transcription factor activity"/>
    <property type="evidence" value="ECO:0007669"/>
    <property type="project" value="InterPro"/>
</dbReference>
<organism evidence="2 3">
    <name type="scientific">Trujillonella endophytica</name>
    <dbReference type="NCBI Taxonomy" id="673521"/>
    <lineage>
        <taxon>Bacteria</taxon>
        <taxon>Bacillati</taxon>
        <taxon>Actinomycetota</taxon>
        <taxon>Actinomycetes</taxon>
        <taxon>Geodermatophilales</taxon>
        <taxon>Geodermatophilaceae</taxon>
        <taxon>Trujillonella</taxon>
    </lineage>
</organism>
<sequence length="200" mass="21755">MYLDVKILGSGFLEPVRLCDAAAVTERDGVDAIIDQWAAERPDLETLAMAVFGRIYRAARVAGDAQERFHARFGITRADFDVLATLRRAGGPDGLSPGRLTAEMMLSSGGTTSRLDRLEKAGHIVRTPDPADRRALQVRLTDGGRALIDEAVGAGLEQQQQMLAGLPEDRLRRIADDLRDVLASVERHAAEGERAPVARE</sequence>
<name>A0A1H8PUJ1_9ACTN</name>
<evidence type="ECO:0000259" key="1">
    <source>
        <dbReference type="PROSITE" id="PS50995"/>
    </source>
</evidence>
<protein>
    <submittedName>
        <fullName evidence="2">DNA-binding transcriptional regulator, MarR family</fullName>
    </submittedName>
</protein>
<dbReference type="PANTHER" id="PTHR33164">
    <property type="entry name" value="TRANSCRIPTIONAL REGULATOR, MARR FAMILY"/>
    <property type="match status" value="1"/>
</dbReference>
<dbReference type="AlphaFoldDB" id="A0A1H8PUJ1"/>
<reference evidence="3" key="1">
    <citation type="submission" date="2016-10" db="EMBL/GenBank/DDBJ databases">
        <authorList>
            <person name="Varghese N."/>
            <person name="Submissions S."/>
        </authorList>
    </citation>
    <scope>NUCLEOTIDE SEQUENCE [LARGE SCALE GENOMIC DNA]</scope>
    <source>
        <strain evidence="3">DSM 45413</strain>
    </source>
</reference>
<dbReference type="PROSITE" id="PS50995">
    <property type="entry name" value="HTH_MARR_2"/>
    <property type="match status" value="1"/>
</dbReference>
<dbReference type="EMBL" id="FOEE01000001">
    <property type="protein sequence ID" value="SEO45337.1"/>
    <property type="molecule type" value="Genomic_DNA"/>
</dbReference>
<proteinExistence type="predicted"/>
<feature type="domain" description="HTH marR-type" evidence="1">
    <location>
        <begin position="48"/>
        <end position="183"/>
    </location>
</feature>